<dbReference type="AlphaFoldDB" id="A0AA88DJM2"/>
<reference evidence="1" key="1">
    <citation type="submission" date="2023-07" db="EMBL/GenBank/DDBJ databases">
        <title>draft genome sequence of fig (Ficus carica).</title>
        <authorList>
            <person name="Takahashi T."/>
            <person name="Nishimura K."/>
        </authorList>
    </citation>
    <scope>NUCLEOTIDE SEQUENCE</scope>
</reference>
<evidence type="ECO:0000313" key="1">
    <source>
        <dbReference type="EMBL" id="GMN51399.1"/>
    </source>
</evidence>
<protein>
    <submittedName>
        <fullName evidence="1">Uncharacterized protein</fullName>
    </submittedName>
</protein>
<proteinExistence type="predicted"/>
<keyword evidence="2" id="KW-1185">Reference proteome</keyword>
<sequence length="63" mass="7173">MWDCTTYHFLVGTDDCHTVRESRVTDGPALLEIYDLEELLSLVDLRVVRDVRGMSSLSMGIEL</sequence>
<comment type="caution">
    <text evidence="1">The sequence shown here is derived from an EMBL/GenBank/DDBJ whole genome shotgun (WGS) entry which is preliminary data.</text>
</comment>
<name>A0AA88DJM2_FICCA</name>
<organism evidence="1 2">
    <name type="scientific">Ficus carica</name>
    <name type="common">Common fig</name>
    <dbReference type="NCBI Taxonomy" id="3494"/>
    <lineage>
        <taxon>Eukaryota</taxon>
        <taxon>Viridiplantae</taxon>
        <taxon>Streptophyta</taxon>
        <taxon>Embryophyta</taxon>
        <taxon>Tracheophyta</taxon>
        <taxon>Spermatophyta</taxon>
        <taxon>Magnoliopsida</taxon>
        <taxon>eudicotyledons</taxon>
        <taxon>Gunneridae</taxon>
        <taxon>Pentapetalae</taxon>
        <taxon>rosids</taxon>
        <taxon>fabids</taxon>
        <taxon>Rosales</taxon>
        <taxon>Moraceae</taxon>
        <taxon>Ficeae</taxon>
        <taxon>Ficus</taxon>
    </lineage>
</organism>
<evidence type="ECO:0000313" key="2">
    <source>
        <dbReference type="Proteomes" id="UP001187192"/>
    </source>
</evidence>
<accession>A0AA88DJM2</accession>
<gene>
    <name evidence="1" type="ORF">TIFTF001_020546</name>
</gene>
<dbReference type="Proteomes" id="UP001187192">
    <property type="component" value="Unassembled WGS sequence"/>
</dbReference>
<dbReference type="EMBL" id="BTGU01000037">
    <property type="protein sequence ID" value="GMN51399.1"/>
    <property type="molecule type" value="Genomic_DNA"/>
</dbReference>